<dbReference type="GO" id="GO:0004930">
    <property type="term" value="F:G protein-coupled receptor activity"/>
    <property type="evidence" value="ECO:0007669"/>
    <property type="project" value="InterPro"/>
</dbReference>
<name>A0A3B6MT78_WHEAT</name>
<dbReference type="SUPFAM" id="SSF53822">
    <property type="entry name" value="Periplasmic binding protein-like I"/>
    <property type="match status" value="1"/>
</dbReference>
<comment type="subcellular location">
    <subcellularLocation>
        <location evidence="1">Membrane</location>
        <topology evidence="1">Multi-pass membrane protein</topology>
    </subcellularLocation>
</comment>
<dbReference type="InterPro" id="IPR015683">
    <property type="entry name" value="Ionotropic_Glu_rcpt"/>
</dbReference>
<comment type="subunit">
    <text evidence="2">May form heteromers.</text>
</comment>
<dbReference type="Gramene" id="TraesROB_scaffold_035464_01G000400.1">
    <property type="protein sequence ID" value="TraesROB_scaffold_035464_01G000400.1"/>
    <property type="gene ID" value="TraesROB_scaffold_035464_01G000400"/>
</dbReference>
<dbReference type="Gramene" id="TraesLAC5D03G03094610.1">
    <property type="protein sequence ID" value="TraesLAC5D03G03094610.1"/>
    <property type="gene ID" value="TraesLAC5D03G03094610"/>
</dbReference>
<evidence type="ECO:0000256" key="4">
    <source>
        <dbReference type="ARBA" id="ARBA00022692"/>
    </source>
</evidence>
<keyword evidence="3" id="KW-0813">Transport</keyword>
<evidence type="ECO:0000256" key="2">
    <source>
        <dbReference type="ARBA" id="ARBA00011095"/>
    </source>
</evidence>
<dbReference type="Gramene" id="TraesLDM5D03G03143550.1">
    <property type="protein sequence ID" value="TraesLDM5D03G03143550.1"/>
    <property type="gene ID" value="TraesLDM5D03G03143550"/>
</dbReference>
<keyword evidence="11" id="KW-0407">Ion channel</keyword>
<keyword evidence="9" id="KW-0325">Glycoprotein</keyword>
<keyword evidence="4 13" id="KW-0812">Transmembrane</keyword>
<keyword evidence="5 13" id="KW-1133">Transmembrane helix</keyword>
<dbReference type="GO" id="GO:0038023">
    <property type="term" value="F:signaling receptor activity"/>
    <property type="evidence" value="ECO:0000318"/>
    <property type="project" value="GO_Central"/>
</dbReference>
<dbReference type="Gramene" id="TraesCS5D02G266900.1">
    <property type="protein sequence ID" value="TraesCS5D02G266900.1"/>
    <property type="gene ID" value="TraesCS5D02G266900"/>
</dbReference>
<dbReference type="FunFam" id="3.40.190.10:FF:000103">
    <property type="entry name" value="Glutamate receptor"/>
    <property type="match status" value="1"/>
</dbReference>
<evidence type="ECO:0000256" key="11">
    <source>
        <dbReference type="ARBA" id="ARBA00023303"/>
    </source>
</evidence>
<dbReference type="EnsemblPlants" id="TraesCS5D02G266900.1">
    <property type="protein sequence ID" value="TraesCS5D02G266900.1"/>
    <property type="gene ID" value="TraesCS5D02G266900"/>
</dbReference>
<feature type="chain" id="PRO_5043177815" description="Ionotropic glutamate receptor C-terminal domain-containing protein" evidence="14">
    <location>
        <begin position="22"/>
        <end position="635"/>
    </location>
</feature>
<reference evidence="16" key="2">
    <citation type="submission" date="2018-10" db="UniProtKB">
        <authorList>
            <consortium name="EnsemblPlants"/>
        </authorList>
    </citation>
    <scope>IDENTIFICATION</scope>
</reference>
<dbReference type="SUPFAM" id="SSF53850">
    <property type="entry name" value="Periplasmic binding protein-like II"/>
    <property type="match status" value="1"/>
</dbReference>
<dbReference type="Proteomes" id="UP000019116">
    <property type="component" value="Chromosome 5D"/>
</dbReference>
<evidence type="ECO:0000256" key="9">
    <source>
        <dbReference type="ARBA" id="ARBA00023180"/>
    </source>
</evidence>
<evidence type="ECO:0000256" key="5">
    <source>
        <dbReference type="ARBA" id="ARBA00022989"/>
    </source>
</evidence>
<dbReference type="PRINTS" id="PR00248">
    <property type="entry name" value="GPCRMGR"/>
</dbReference>
<dbReference type="Gramene" id="TraesCAD_scaffold_024783_01G000200.1">
    <property type="protein sequence ID" value="TraesCAD_scaffold_024783_01G000200.1"/>
    <property type="gene ID" value="TraesCAD_scaffold_024783_01G000200"/>
</dbReference>
<sequence length="635" mass="70853">MEKARRAMFFLLLLIADFSVAQDTAGEADEFHVGVILDLGSLVGKVARTSVLLAAQDFYTVHRNYSTKLVLHVVDSAGSDVQAASAAIELLESYKVQAIIGPQKSSEAVFISNIGNVTQVPIISFTATSPSLTYNSMPYFVRATLDDSTQVKSIAALVQACGWREVVAVYEDTDYGRGILPYLTDALQEIDVRVPYRSAIPSSATNETIMQELGVLIAMQTRVFIVHMSSIMASLIFTKAKEVGMMNKGFAWITTNGVANIIDSLNPSVIEAMEGVLGVRCHVPRSQELDNLSIRWNRMYQQDNPYESPFNKLSIVGLWGYDTIWAIAHAAEKVGISSARDKQPWPTKSSTCLESMVISTNGPELLSVIVQNKFRGLSGEFDLTDRQQLKVSVFQIINVVERGWREIGFWTVNGLLRKLKRDYSKKTGQASMLDLNPVIWPGESTEIPMGWEIPRVGKKLRVGVCSSEFTEFIKTYKDPITNATTASGLSIDIFEEAVKRLHRPLSYEYLEFDTADAPISGSYNDFVYQVYLQKYEIAVADITIRSNRSLYVDFTAPYTESGVGMIVPVKENVNTDMWLFLKPLSTEMWFGSIVCFLYTGVVVWLLEHLIGNEHVHVPFSLKQLAITIFSIFEES</sequence>
<dbReference type="PaxDb" id="4565-Traes_5AL_B598F5A0D.1"/>
<dbReference type="Gramene" id="TraesCS5D03G0611800.1">
    <property type="protein sequence ID" value="TraesCS5D03G0611800.1.CDS"/>
    <property type="gene ID" value="TraesCS5D03G0611800"/>
</dbReference>
<evidence type="ECO:0000256" key="14">
    <source>
        <dbReference type="SAM" id="SignalP"/>
    </source>
</evidence>
<reference evidence="16" key="1">
    <citation type="submission" date="2018-08" db="EMBL/GenBank/DDBJ databases">
        <authorList>
            <person name="Rossello M."/>
        </authorList>
    </citation>
    <scope>NUCLEOTIDE SEQUENCE [LARGE SCALE GENOMIC DNA]</scope>
    <source>
        <strain evidence="16">cv. Chinese Spring</strain>
    </source>
</reference>
<dbReference type="Pfam" id="PF10613">
    <property type="entry name" value="Lig_chan-Glu_bd"/>
    <property type="match status" value="1"/>
</dbReference>
<evidence type="ECO:0000259" key="15">
    <source>
        <dbReference type="SMART" id="SM00079"/>
    </source>
</evidence>
<dbReference type="InterPro" id="IPR019594">
    <property type="entry name" value="Glu/Gly-bd"/>
</dbReference>
<evidence type="ECO:0000313" key="16">
    <source>
        <dbReference type="EnsemblPlants" id="TraesCS5D02G266900.1"/>
    </source>
</evidence>
<evidence type="ECO:0000256" key="13">
    <source>
        <dbReference type="SAM" id="Phobius"/>
    </source>
</evidence>
<dbReference type="STRING" id="4565.A0A3B6MT78"/>
<dbReference type="PANTHER" id="PTHR34836:SF1">
    <property type="entry name" value="OS09G0428600 PROTEIN"/>
    <property type="match status" value="1"/>
</dbReference>
<keyword evidence="17" id="KW-1185">Reference proteome</keyword>
<dbReference type="GO" id="GO:0015276">
    <property type="term" value="F:ligand-gated monoatomic ion channel activity"/>
    <property type="evidence" value="ECO:0000318"/>
    <property type="project" value="GO_Central"/>
</dbReference>
<feature type="domain" description="Ionotropic glutamate receptor C-terminal" evidence="15">
    <location>
        <begin position="459"/>
        <end position="634"/>
    </location>
</feature>
<feature type="transmembrane region" description="Helical" evidence="13">
    <location>
        <begin position="588"/>
        <end position="606"/>
    </location>
</feature>
<protein>
    <recommendedName>
        <fullName evidence="15">Ionotropic glutamate receptor C-terminal domain-containing protein</fullName>
    </recommendedName>
</protein>
<dbReference type="Gramene" id="TraesMAC5D03G03137750.1">
    <property type="protein sequence ID" value="TraesMAC5D03G03137750.1"/>
    <property type="gene ID" value="TraesMAC5D03G03137750"/>
</dbReference>
<dbReference type="Gramene" id="TraesJAG5D03G03136230.1">
    <property type="protein sequence ID" value="TraesJAG5D03G03136230.1"/>
    <property type="gene ID" value="TraesJAG5D03G03136230"/>
</dbReference>
<proteinExistence type="predicted"/>
<dbReference type="Pfam" id="PF01094">
    <property type="entry name" value="ANF_receptor"/>
    <property type="match status" value="1"/>
</dbReference>
<dbReference type="CDD" id="cd19990">
    <property type="entry name" value="PBP1_GABAb_receptor_plant"/>
    <property type="match status" value="1"/>
</dbReference>
<dbReference type="Gramene" id="TraesNOR5D03G03168350.1">
    <property type="protein sequence ID" value="TraesNOR5D03G03168350.1"/>
    <property type="gene ID" value="TraesNOR5D03G03168350"/>
</dbReference>
<dbReference type="InterPro" id="IPR001828">
    <property type="entry name" value="ANF_lig-bd_rcpt"/>
</dbReference>
<dbReference type="InterPro" id="IPR028082">
    <property type="entry name" value="Peripla_BP_I"/>
</dbReference>
<keyword evidence="10" id="KW-1071">Ligand-gated ion channel</keyword>
<evidence type="ECO:0000256" key="1">
    <source>
        <dbReference type="ARBA" id="ARBA00004141"/>
    </source>
</evidence>
<evidence type="ECO:0000256" key="3">
    <source>
        <dbReference type="ARBA" id="ARBA00022448"/>
    </source>
</evidence>
<accession>A0A3B6MT78</accession>
<dbReference type="InterPro" id="IPR044440">
    <property type="entry name" value="GABAb_receptor_plant_PBP1"/>
</dbReference>
<dbReference type="OrthoDB" id="5984008at2759"/>
<dbReference type="OMA" id="WFGSIIL"/>
<dbReference type="SMART" id="SM00079">
    <property type="entry name" value="PBPe"/>
    <property type="match status" value="1"/>
</dbReference>
<dbReference type="GO" id="GO:0005886">
    <property type="term" value="C:plasma membrane"/>
    <property type="evidence" value="ECO:0000318"/>
    <property type="project" value="GO_Central"/>
</dbReference>
<evidence type="ECO:0000256" key="8">
    <source>
        <dbReference type="ARBA" id="ARBA00023170"/>
    </source>
</evidence>
<dbReference type="FunFam" id="3.40.50.2300:FF:000169">
    <property type="entry name" value="Glutamate receptor"/>
    <property type="match status" value="1"/>
</dbReference>
<dbReference type="Gramene" id="TraesJUL5D03G03163930.1">
    <property type="protein sequence ID" value="TraesJUL5D03G03163930.1"/>
    <property type="gene ID" value="TraesJUL5D03G03163930"/>
</dbReference>
<organism evidence="16">
    <name type="scientific">Triticum aestivum</name>
    <name type="common">Wheat</name>
    <dbReference type="NCBI Taxonomy" id="4565"/>
    <lineage>
        <taxon>Eukaryota</taxon>
        <taxon>Viridiplantae</taxon>
        <taxon>Streptophyta</taxon>
        <taxon>Embryophyta</taxon>
        <taxon>Tracheophyta</taxon>
        <taxon>Spermatophyta</taxon>
        <taxon>Magnoliopsida</taxon>
        <taxon>Liliopsida</taxon>
        <taxon>Poales</taxon>
        <taxon>Poaceae</taxon>
        <taxon>BOP clade</taxon>
        <taxon>Pooideae</taxon>
        <taxon>Triticodae</taxon>
        <taxon>Triticeae</taxon>
        <taxon>Triticinae</taxon>
        <taxon>Triticum</taxon>
    </lineage>
</organism>
<dbReference type="Gramene" id="TraesARI5D03G03092480.1">
    <property type="protein sequence ID" value="TraesARI5D03G03092480.1"/>
    <property type="gene ID" value="TraesARI5D03G03092480"/>
</dbReference>
<keyword evidence="7 13" id="KW-0472">Membrane</keyword>
<dbReference type="SMR" id="A0A3B6MT78"/>
<dbReference type="Gramene" id="TraesSYM5D03G03078820.1">
    <property type="protein sequence ID" value="TraesSYM5D03G03078820.1"/>
    <property type="gene ID" value="TraesSYM5D03G03078820"/>
</dbReference>
<dbReference type="Gene3D" id="3.40.50.2300">
    <property type="match status" value="3"/>
</dbReference>
<comment type="function">
    <text evidence="12">Glutamate-gated receptor that probably acts as a non-selective cation channel. May be involved in light-signal transduction and calcium homeostasis via the regulation of calcium influx into cells.</text>
</comment>
<evidence type="ECO:0000256" key="6">
    <source>
        <dbReference type="ARBA" id="ARBA00023065"/>
    </source>
</evidence>
<evidence type="ECO:0000313" key="17">
    <source>
        <dbReference type="Proteomes" id="UP000019116"/>
    </source>
</evidence>
<feature type="signal peptide" evidence="14">
    <location>
        <begin position="1"/>
        <end position="21"/>
    </location>
</feature>
<dbReference type="FunFam" id="3.40.50.2300:FF:000195">
    <property type="entry name" value="Glutamate receptor"/>
    <property type="match status" value="1"/>
</dbReference>
<dbReference type="PANTHER" id="PTHR34836">
    <property type="entry name" value="OS06G0188250 PROTEIN"/>
    <property type="match status" value="1"/>
</dbReference>
<keyword evidence="6" id="KW-0406">Ion transport</keyword>
<evidence type="ECO:0000256" key="7">
    <source>
        <dbReference type="ARBA" id="ARBA00023136"/>
    </source>
</evidence>
<evidence type="ECO:0000256" key="12">
    <source>
        <dbReference type="ARBA" id="ARBA00049638"/>
    </source>
</evidence>
<evidence type="ECO:0000256" key="10">
    <source>
        <dbReference type="ARBA" id="ARBA00023286"/>
    </source>
</evidence>
<keyword evidence="8" id="KW-0675">Receptor</keyword>
<keyword evidence="14" id="KW-0732">Signal</keyword>
<dbReference type="AlphaFoldDB" id="A0A3B6MT78"/>
<dbReference type="Gramene" id="TraesWEE_scaffold_032943_01G000200.1">
    <property type="protein sequence ID" value="TraesWEE_scaffold_032943_01G000200.1"/>
    <property type="gene ID" value="TraesWEE_scaffold_032943_01G000200"/>
</dbReference>
<dbReference type="InterPro" id="IPR000337">
    <property type="entry name" value="GPCR_3"/>
</dbReference>
<dbReference type="InterPro" id="IPR001320">
    <property type="entry name" value="Iontro_rcpt_C"/>
</dbReference>
<dbReference type="Gene3D" id="3.40.190.10">
    <property type="entry name" value="Periplasmic binding protein-like II"/>
    <property type="match status" value="1"/>
</dbReference>